<evidence type="ECO:0000256" key="1">
    <source>
        <dbReference type="ARBA" id="ARBA00006484"/>
    </source>
</evidence>
<accession>A0A252A0Q9</accession>
<dbReference type="PRINTS" id="PR00080">
    <property type="entry name" value="SDRFAMILY"/>
</dbReference>
<dbReference type="Proteomes" id="UP000194639">
    <property type="component" value="Unassembled WGS sequence"/>
</dbReference>
<dbReference type="PANTHER" id="PTHR42879">
    <property type="entry name" value="3-OXOACYL-(ACYL-CARRIER-PROTEIN) REDUCTASE"/>
    <property type="match status" value="1"/>
</dbReference>
<sequence length="264" mass="28295">MRFDLSSLKAIVTGSTLGIGLATAKGLAQAGAHVVINGRKEEACTKAIKALQDAVPGAKIEAYVGDLSTAQGCDGLLKAHPHCDILVNNVGIYGPKDFFETPDELWQQYFDINVMSGVRLARAYLPAMKEKGWGRVIFISSESAQNIPQDMIHYGFSKTAQLALSRGLAKRMAGTGVTVNSVLPGPTLSDGAKEILREKMEETGHSLEQAGHDFVMQQRPSSLIQRFATVDEVANMILYVASREASATSGAALRVEGGILETIF</sequence>
<dbReference type="PANTHER" id="PTHR42879:SF6">
    <property type="entry name" value="NADPH-DEPENDENT REDUCTASE BACG"/>
    <property type="match status" value="1"/>
</dbReference>
<reference evidence="3 4" key="1">
    <citation type="submission" date="2014-06" db="EMBL/GenBank/DDBJ databases">
        <authorList>
            <person name="Ju J."/>
            <person name="Zhang J."/>
        </authorList>
    </citation>
    <scope>NUCLEOTIDE SEQUENCE [LARGE SCALE GENOMIC DNA]</scope>
    <source>
        <strain evidence="3">DmW_045</strain>
    </source>
</reference>
<organism evidence="3 4">
    <name type="scientific">Acetobacter orientalis</name>
    <dbReference type="NCBI Taxonomy" id="146474"/>
    <lineage>
        <taxon>Bacteria</taxon>
        <taxon>Pseudomonadati</taxon>
        <taxon>Pseudomonadota</taxon>
        <taxon>Alphaproteobacteria</taxon>
        <taxon>Acetobacterales</taxon>
        <taxon>Acetobacteraceae</taxon>
        <taxon>Acetobacter</taxon>
    </lineage>
</organism>
<dbReference type="AlphaFoldDB" id="A0A252A0Q9"/>
<dbReference type="RefSeq" id="WP_086552618.1">
    <property type="nucleotide sequence ID" value="NZ_JOMO01000030.1"/>
</dbReference>
<dbReference type="InterPro" id="IPR036291">
    <property type="entry name" value="NAD(P)-bd_dom_sf"/>
</dbReference>
<dbReference type="Gene3D" id="3.40.50.720">
    <property type="entry name" value="NAD(P)-binding Rossmann-like Domain"/>
    <property type="match status" value="1"/>
</dbReference>
<comment type="caution">
    <text evidence="3">The sequence shown here is derived from an EMBL/GenBank/DDBJ whole genome shotgun (WGS) entry which is preliminary data.</text>
</comment>
<dbReference type="InterPro" id="IPR050259">
    <property type="entry name" value="SDR"/>
</dbReference>
<dbReference type="FunFam" id="3.40.50.720:FF:000084">
    <property type="entry name" value="Short-chain dehydrogenase reductase"/>
    <property type="match status" value="1"/>
</dbReference>
<protein>
    <submittedName>
        <fullName evidence="3">Oxidoreductase</fullName>
    </submittedName>
</protein>
<evidence type="ECO:0000313" key="3">
    <source>
        <dbReference type="EMBL" id="OUI80660.1"/>
    </source>
</evidence>
<comment type="similarity">
    <text evidence="1 2">Belongs to the short-chain dehydrogenases/reductases (SDR) family.</text>
</comment>
<gene>
    <name evidence="3" type="ORF">HK12_07990</name>
</gene>
<name>A0A252A0Q9_9PROT</name>
<evidence type="ECO:0000256" key="2">
    <source>
        <dbReference type="RuleBase" id="RU000363"/>
    </source>
</evidence>
<dbReference type="CDD" id="cd05233">
    <property type="entry name" value="SDR_c"/>
    <property type="match status" value="1"/>
</dbReference>
<evidence type="ECO:0000313" key="4">
    <source>
        <dbReference type="Proteomes" id="UP000194639"/>
    </source>
</evidence>
<dbReference type="EMBL" id="JOMO01000030">
    <property type="protein sequence ID" value="OUI80660.1"/>
    <property type="molecule type" value="Genomic_DNA"/>
</dbReference>
<dbReference type="SUPFAM" id="SSF51735">
    <property type="entry name" value="NAD(P)-binding Rossmann-fold domains"/>
    <property type="match status" value="1"/>
</dbReference>
<proteinExistence type="inferred from homology"/>
<dbReference type="Pfam" id="PF00106">
    <property type="entry name" value="adh_short"/>
    <property type="match status" value="1"/>
</dbReference>
<dbReference type="PRINTS" id="PR00081">
    <property type="entry name" value="GDHRDH"/>
</dbReference>
<dbReference type="InterPro" id="IPR002347">
    <property type="entry name" value="SDR_fam"/>
</dbReference>